<accession>A0A2M9CUA5</accession>
<comment type="caution">
    <text evidence="12">The sequence shown here is derived from an EMBL/GenBank/DDBJ whole genome shotgun (WGS) entry which is preliminary data.</text>
</comment>
<keyword evidence="6 9" id="KW-0812">Transmembrane</keyword>
<keyword evidence="3 9" id="KW-0813">Transport</keyword>
<dbReference type="NCBIfam" id="TIGR02138">
    <property type="entry name" value="phosphate_pstC"/>
    <property type="match status" value="1"/>
</dbReference>
<feature type="transmembrane region" description="Helical" evidence="9">
    <location>
        <begin position="72"/>
        <end position="93"/>
    </location>
</feature>
<dbReference type="PANTHER" id="PTHR30425:SF1">
    <property type="entry name" value="PHOSPHATE TRANSPORT SYSTEM PERMEASE PROTEIN PSTC"/>
    <property type="match status" value="1"/>
</dbReference>
<dbReference type="RefSeq" id="WP_211277200.1">
    <property type="nucleotide sequence ID" value="NZ_PGFG01000001.1"/>
</dbReference>
<feature type="transmembrane region" description="Helical" evidence="9">
    <location>
        <begin position="105"/>
        <end position="132"/>
    </location>
</feature>
<feature type="transmembrane region" description="Helical" evidence="9">
    <location>
        <begin position="12"/>
        <end position="35"/>
    </location>
</feature>
<organism evidence="12 13">
    <name type="scientific">Thermoflavifilum aggregans</name>
    <dbReference type="NCBI Taxonomy" id="454188"/>
    <lineage>
        <taxon>Bacteria</taxon>
        <taxon>Pseudomonadati</taxon>
        <taxon>Bacteroidota</taxon>
        <taxon>Chitinophagia</taxon>
        <taxon>Chitinophagales</taxon>
        <taxon>Chitinophagaceae</taxon>
        <taxon>Thermoflavifilum</taxon>
    </lineage>
</organism>
<dbReference type="PANTHER" id="PTHR30425">
    <property type="entry name" value="PHOSPHATE TRANSPORT SYSTEM PERMEASE PROTEIN PST"/>
    <property type="match status" value="1"/>
</dbReference>
<comment type="subcellular location">
    <subcellularLocation>
        <location evidence="1 9">Cell membrane</location>
        <topology evidence="1 9">Multi-pass membrane protein</topology>
    </subcellularLocation>
</comment>
<protein>
    <recommendedName>
        <fullName evidence="10">Phosphate transport system permease protein</fullName>
    </recommendedName>
</protein>
<evidence type="ECO:0000256" key="4">
    <source>
        <dbReference type="ARBA" id="ARBA00022475"/>
    </source>
</evidence>
<feature type="domain" description="ABC transmembrane type-1" evidence="11">
    <location>
        <begin position="68"/>
        <end position="284"/>
    </location>
</feature>
<feature type="transmembrane region" description="Helical" evidence="9">
    <location>
        <begin position="205"/>
        <end position="228"/>
    </location>
</feature>
<dbReference type="InterPro" id="IPR000515">
    <property type="entry name" value="MetI-like"/>
</dbReference>
<sequence length="294" mass="32491">MNRGKWFDLLSDNWMLLATLLMSILPLSVGFGLLIESMPLLRQYHLRHLVSSSAWSPAEGKFGMISFITGTLWVTGLSLCMAAPVSLLVSIYITQYAKPWLMRTIHLVMDILAGIPSVVYGVWGVLVIVPWISQKLAPALGYSSSGYCVLSGGIVLAVMSIPYILHLQIEIFRTIPIELKEISLSLGATYWETIKYVLLKQARRGIIASVGLGISKALGETIAVLMVVGNVPQIPENMFQAGYPLPALIANNYGEMMSIPHYLSALMFAGLILFLIICLFNSISHWIIHKMHQT</sequence>
<comment type="similarity">
    <text evidence="2 10">Belongs to the binding-protein-dependent transport system permease family. CysTW subfamily.</text>
</comment>
<evidence type="ECO:0000256" key="7">
    <source>
        <dbReference type="ARBA" id="ARBA00022989"/>
    </source>
</evidence>
<dbReference type="GO" id="GO:0005315">
    <property type="term" value="F:phosphate transmembrane transporter activity"/>
    <property type="evidence" value="ECO:0007669"/>
    <property type="project" value="InterPro"/>
</dbReference>
<dbReference type="GO" id="GO:0005886">
    <property type="term" value="C:plasma membrane"/>
    <property type="evidence" value="ECO:0007669"/>
    <property type="project" value="UniProtKB-SubCell"/>
</dbReference>
<evidence type="ECO:0000256" key="9">
    <source>
        <dbReference type="RuleBase" id="RU363032"/>
    </source>
</evidence>
<dbReference type="Gene3D" id="1.10.3720.10">
    <property type="entry name" value="MetI-like"/>
    <property type="match status" value="1"/>
</dbReference>
<evidence type="ECO:0000256" key="6">
    <source>
        <dbReference type="ARBA" id="ARBA00022692"/>
    </source>
</evidence>
<dbReference type="InterPro" id="IPR035906">
    <property type="entry name" value="MetI-like_sf"/>
</dbReference>
<keyword evidence="5 10" id="KW-0592">Phosphate transport</keyword>
<gene>
    <name evidence="12" type="ORF">BXY57_1052</name>
</gene>
<evidence type="ECO:0000256" key="10">
    <source>
        <dbReference type="RuleBase" id="RU363054"/>
    </source>
</evidence>
<feature type="transmembrane region" description="Helical" evidence="9">
    <location>
        <begin position="262"/>
        <end position="288"/>
    </location>
</feature>
<evidence type="ECO:0000256" key="2">
    <source>
        <dbReference type="ARBA" id="ARBA00007069"/>
    </source>
</evidence>
<dbReference type="AlphaFoldDB" id="A0A2M9CUA5"/>
<name>A0A2M9CUA5_9BACT</name>
<dbReference type="GO" id="GO:0006817">
    <property type="term" value="P:phosphate ion transport"/>
    <property type="evidence" value="ECO:0007669"/>
    <property type="project" value="UniProtKB-KW"/>
</dbReference>
<dbReference type="PROSITE" id="PS50928">
    <property type="entry name" value="ABC_TM1"/>
    <property type="match status" value="1"/>
</dbReference>
<feature type="transmembrane region" description="Helical" evidence="9">
    <location>
        <begin position="144"/>
        <end position="165"/>
    </location>
</feature>
<evidence type="ECO:0000256" key="8">
    <source>
        <dbReference type="ARBA" id="ARBA00023136"/>
    </source>
</evidence>
<reference evidence="12 13" key="1">
    <citation type="submission" date="2017-11" db="EMBL/GenBank/DDBJ databases">
        <title>Genomic Encyclopedia of Archaeal and Bacterial Type Strains, Phase II (KMG-II): From Individual Species to Whole Genera.</title>
        <authorList>
            <person name="Goeker M."/>
        </authorList>
    </citation>
    <scope>NUCLEOTIDE SEQUENCE [LARGE SCALE GENOMIC DNA]</scope>
    <source>
        <strain evidence="12 13">DSM 27268</strain>
    </source>
</reference>
<dbReference type="CDD" id="cd06261">
    <property type="entry name" value="TM_PBP2"/>
    <property type="match status" value="1"/>
</dbReference>
<evidence type="ECO:0000256" key="1">
    <source>
        <dbReference type="ARBA" id="ARBA00004651"/>
    </source>
</evidence>
<dbReference type="EMBL" id="PGFG01000001">
    <property type="protein sequence ID" value="PJJ75473.1"/>
    <property type="molecule type" value="Genomic_DNA"/>
</dbReference>
<evidence type="ECO:0000256" key="5">
    <source>
        <dbReference type="ARBA" id="ARBA00022592"/>
    </source>
</evidence>
<evidence type="ECO:0000256" key="3">
    <source>
        <dbReference type="ARBA" id="ARBA00022448"/>
    </source>
</evidence>
<proteinExistence type="inferred from homology"/>
<keyword evidence="4 10" id="KW-1003">Cell membrane</keyword>
<comment type="function">
    <text evidence="10">Part of the binding-protein-dependent transport system for phosphate; probably responsible for the translocation of the substrate across the membrane.</text>
</comment>
<evidence type="ECO:0000313" key="12">
    <source>
        <dbReference type="EMBL" id="PJJ75473.1"/>
    </source>
</evidence>
<keyword evidence="7 9" id="KW-1133">Transmembrane helix</keyword>
<dbReference type="Proteomes" id="UP000230000">
    <property type="component" value="Unassembled WGS sequence"/>
</dbReference>
<dbReference type="Pfam" id="PF00528">
    <property type="entry name" value="BPD_transp_1"/>
    <property type="match status" value="1"/>
</dbReference>
<keyword evidence="13" id="KW-1185">Reference proteome</keyword>
<dbReference type="InterPro" id="IPR011864">
    <property type="entry name" value="Phosphate_PstC"/>
</dbReference>
<keyword evidence="8 9" id="KW-0472">Membrane</keyword>
<dbReference type="InterPro" id="IPR051124">
    <property type="entry name" value="Phosphate_Transport_Permease"/>
</dbReference>
<evidence type="ECO:0000313" key="13">
    <source>
        <dbReference type="Proteomes" id="UP000230000"/>
    </source>
</evidence>
<dbReference type="SUPFAM" id="SSF161098">
    <property type="entry name" value="MetI-like"/>
    <property type="match status" value="1"/>
</dbReference>
<evidence type="ECO:0000259" key="11">
    <source>
        <dbReference type="PROSITE" id="PS50928"/>
    </source>
</evidence>